<evidence type="ECO:0000256" key="6">
    <source>
        <dbReference type="ARBA" id="ARBA00022679"/>
    </source>
</evidence>
<dbReference type="GO" id="GO:0019843">
    <property type="term" value="F:rRNA binding"/>
    <property type="evidence" value="ECO:0007669"/>
    <property type="project" value="UniProtKB-UniRule"/>
</dbReference>
<evidence type="ECO:0000256" key="1">
    <source>
        <dbReference type="ARBA" id="ARBA00004496"/>
    </source>
</evidence>
<evidence type="ECO:0000313" key="16">
    <source>
        <dbReference type="Proteomes" id="UP000077384"/>
    </source>
</evidence>
<dbReference type="InterPro" id="IPR040072">
    <property type="entry name" value="Methyltransferase_A"/>
</dbReference>
<feature type="domain" description="Radical SAM core" evidence="13">
    <location>
        <begin position="97"/>
        <end position="327"/>
    </location>
</feature>
<keyword evidence="6 12" id="KW-0808">Transferase</keyword>
<keyword evidence="9 12" id="KW-0479">Metal-binding</keyword>
<dbReference type="GO" id="GO:0070040">
    <property type="term" value="F:rRNA (adenine(2503)-C2-)-methyltransferase activity"/>
    <property type="evidence" value="ECO:0007669"/>
    <property type="project" value="UniProtKB-UniRule"/>
</dbReference>
<sequence length="345" mass="39534">MDNILDFDMEELKSWMRDNCESEFRAKQIMDWIYKNGQCDFDNMTNIPKKLLKKLKTNFYIGTTELVKKCESKFKDTFKFLYEYKDGNMVETVVMKYKHGNSICISTQVGCRMGCKFCASTIDGMVRNLTAGEMLGQILKSQNEIGERISNIVLMGSGEPLDNYENVLKFLKIVNSEYSFNIGQRHITLSTCGIVPKIKDLADRDLQITLAISLHAPNDVMRKKIMPIANKYSIKDVIDACKYYIEKTGKRVSFEYALVSGVNDSLKCCDELTELISGLLCHVNLIPVNEVKENNLKKSSSDDVKKFYHRLIKNKIETTIRREMGSDIDAACGQLRRSYLKSKKL</sequence>
<keyword evidence="7 12" id="KW-0949">S-adenosyl-L-methionine</keyword>
<dbReference type="FunFam" id="3.20.20.70:FF:000014">
    <property type="entry name" value="Probable dual-specificity RNA methyltransferase RlmN"/>
    <property type="match status" value="1"/>
</dbReference>
<feature type="binding site" evidence="12">
    <location>
        <position position="289"/>
    </location>
    <ligand>
        <name>S-adenosyl-L-methionine</name>
        <dbReference type="ChEBI" id="CHEBI:59789"/>
    </ligand>
</feature>
<keyword evidence="17" id="KW-1185">Reference proteome</keyword>
<comment type="caution">
    <text evidence="12">Lacks conserved residue(s) required for the propagation of feature annotation.</text>
</comment>
<dbReference type="PATRIC" id="fig|1705578.3.peg.2550"/>
<dbReference type="GO" id="GO:0000049">
    <property type="term" value="F:tRNA binding"/>
    <property type="evidence" value="ECO:0007669"/>
    <property type="project" value="UniProtKB-UniRule"/>
</dbReference>
<evidence type="ECO:0000256" key="8">
    <source>
        <dbReference type="ARBA" id="ARBA00022694"/>
    </source>
</evidence>
<dbReference type="Proteomes" id="UP000093694">
    <property type="component" value="Unassembled WGS sequence"/>
</dbReference>
<dbReference type="Gene3D" id="1.10.150.530">
    <property type="match status" value="1"/>
</dbReference>
<dbReference type="GO" id="GO:0030488">
    <property type="term" value="P:tRNA methylation"/>
    <property type="evidence" value="ECO:0007669"/>
    <property type="project" value="UniProtKB-UniRule"/>
</dbReference>
<name>A0A166TYF3_9CLOT</name>
<accession>A0A166TYF3</accession>
<gene>
    <name evidence="12 14" type="primary">rlmN</name>
    <name evidence="15" type="ORF">CLCOS_25650</name>
    <name evidence="14" type="ORF">WX73_02895</name>
</gene>
<evidence type="ECO:0000313" key="17">
    <source>
        <dbReference type="Proteomes" id="UP000093694"/>
    </source>
</evidence>
<comment type="catalytic activity">
    <reaction evidence="12">
        <text>adenosine(37) in tRNA + 2 reduced [2Fe-2S]-[ferredoxin] + 2 S-adenosyl-L-methionine = 2-methyladenosine(37) in tRNA + 5'-deoxyadenosine + L-methionine + 2 oxidized [2Fe-2S]-[ferredoxin] + S-adenosyl-L-homocysteine</text>
        <dbReference type="Rhea" id="RHEA:43332"/>
        <dbReference type="Rhea" id="RHEA-COMP:10000"/>
        <dbReference type="Rhea" id="RHEA-COMP:10001"/>
        <dbReference type="Rhea" id="RHEA-COMP:10162"/>
        <dbReference type="Rhea" id="RHEA-COMP:10485"/>
        <dbReference type="ChEBI" id="CHEBI:17319"/>
        <dbReference type="ChEBI" id="CHEBI:33737"/>
        <dbReference type="ChEBI" id="CHEBI:33738"/>
        <dbReference type="ChEBI" id="CHEBI:57844"/>
        <dbReference type="ChEBI" id="CHEBI:57856"/>
        <dbReference type="ChEBI" id="CHEBI:59789"/>
        <dbReference type="ChEBI" id="CHEBI:74411"/>
        <dbReference type="ChEBI" id="CHEBI:74497"/>
        <dbReference type="EC" id="2.1.1.192"/>
    </reaction>
</comment>
<dbReference type="InterPro" id="IPR048641">
    <property type="entry name" value="RlmN_N"/>
</dbReference>
<comment type="function">
    <text evidence="12">Specifically methylates position 2 of adenine 2503 in 23S rRNA and position 2 of adenine 37 in tRNAs.</text>
</comment>
<feature type="active site" description="S-methylcysteine intermediate" evidence="12">
    <location>
        <position position="332"/>
    </location>
</feature>
<dbReference type="InterPro" id="IPR007197">
    <property type="entry name" value="rSAM"/>
</dbReference>
<reference evidence="15 17" key="2">
    <citation type="journal article" date="2016" name="Front. Microbiol.">
        <title>Industrial Acetogenic Biocatalysts: A Comparative Metabolic and Genomic Analysis.</title>
        <authorList>
            <person name="Bengelsdorf F."/>
            <person name="Poehlein A."/>
            <person name="Sonja S."/>
            <person name="Erz C."/>
            <person name="Hummel T."/>
            <person name="Hoffmeister S."/>
            <person name="Daniel R."/>
            <person name="Durre P."/>
        </authorList>
    </citation>
    <scope>NUCLEOTIDE SEQUENCE [LARGE SCALE GENOMIC DNA]</scope>
    <source>
        <strain evidence="15 17">PTA-10522</strain>
    </source>
</reference>
<keyword evidence="12" id="KW-1015">Disulfide bond</keyword>
<dbReference type="GO" id="GO:0005737">
    <property type="term" value="C:cytoplasm"/>
    <property type="evidence" value="ECO:0007669"/>
    <property type="project" value="UniProtKB-SubCell"/>
</dbReference>
<dbReference type="PANTHER" id="PTHR30544">
    <property type="entry name" value="23S RRNA METHYLTRANSFERASE"/>
    <property type="match status" value="1"/>
</dbReference>
<evidence type="ECO:0000256" key="7">
    <source>
        <dbReference type="ARBA" id="ARBA00022691"/>
    </source>
</evidence>
<evidence type="ECO:0000256" key="3">
    <source>
        <dbReference type="ARBA" id="ARBA00022490"/>
    </source>
</evidence>
<dbReference type="PROSITE" id="PS51918">
    <property type="entry name" value="RADICAL_SAM"/>
    <property type="match status" value="1"/>
</dbReference>
<comment type="miscellaneous">
    <text evidence="12">Reaction proceeds by a ping-pong mechanism involving intermediate methylation of a conserved cysteine residue.</text>
</comment>
<dbReference type="EMBL" id="LROR01000054">
    <property type="protein sequence ID" value="OBR93093.1"/>
    <property type="molecule type" value="Genomic_DNA"/>
</dbReference>
<dbReference type="SFLD" id="SFLDG01062">
    <property type="entry name" value="methyltransferase_(Class_A)"/>
    <property type="match status" value="1"/>
</dbReference>
<evidence type="ECO:0000256" key="11">
    <source>
        <dbReference type="ARBA" id="ARBA00023014"/>
    </source>
</evidence>
<feature type="binding site" evidence="12">
    <location>
        <begin position="158"/>
        <end position="159"/>
    </location>
    <ligand>
        <name>S-adenosyl-L-methionine</name>
        <dbReference type="ChEBI" id="CHEBI:59789"/>
    </ligand>
</feature>
<feature type="active site" description="Proton acceptor" evidence="12">
    <location>
        <position position="91"/>
    </location>
</feature>
<keyword evidence="4 12" id="KW-0698">rRNA processing</keyword>
<dbReference type="Pfam" id="PF04055">
    <property type="entry name" value="Radical_SAM"/>
    <property type="match status" value="1"/>
</dbReference>
<feature type="binding site" evidence="12">
    <location>
        <position position="118"/>
    </location>
    <ligand>
        <name>[4Fe-4S] cluster</name>
        <dbReference type="ChEBI" id="CHEBI:49883"/>
        <note>4Fe-4S-S-AdoMet</note>
    </ligand>
</feature>
<feature type="binding site" evidence="12">
    <location>
        <position position="115"/>
    </location>
    <ligand>
        <name>[4Fe-4S] cluster</name>
        <dbReference type="ChEBI" id="CHEBI:49883"/>
        <note>4Fe-4S-S-AdoMet</note>
    </ligand>
</feature>
<dbReference type="GO" id="GO:0051539">
    <property type="term" value="F:4 iron, 4 sulfur cluster binding"/>
    <property type="evidence" value="ECO:0007669"/>
    <property type="project" value="UniProtKB-UniRule"/>
</dbReference>
<dbReference type="NCBIfam" id="TIGR00048">
    <property type="entry name" value="rRNA_mod_RlmN"/>
    <property type="match status" value="1"/>
</dbReference>
<dbReference type="EC" id="2.1.1.192" evidence="12"/>
<evidence type="ECO:0000313" key="14">
    <source>
        <dbReference type="EMBL" id="OAA94349.1"/>
    </source>
</evidence>
<dbReference type="Gene3D" id="3.20.20.70">
    <property type="entry name" value="Aldolase class I"/>
    <property type="match status" value="1"/>
</dbReference>
<proteinExistence type="inferred from homology"/>
<evidence type="ECO:0000313" key="15">
    <source>
        <dbReference type="EMBL" id="OBR93093.1"/>
    </source>
</evidence>
<comment type="similarity">
    <text evidence="12">Belongs to the radical SAM superfamily. RlmN family.</text>
</comment>
<evidence type="ECO:0000256" key="5">
    <source>
        <dbReference type="ARBA" id="ARBA00022603"/>
    </source>
</evidence>
<dbReference type="CDD" id="cd01335">
    <property type="entry name" value="Radical_SAM"/>
    <property type="match status" value="1"/>
</dbReference>
<feature type="binding site" evidence="12">
    <location>
        <position position="111"/>
    </location>
    <ligand>
        <name>[4Fe-4S] cluster</name>
        <dbReference type="ChEBI" id="CHEBI:49883"/>
        <note>4Fe-4S-S-AdoMet</note>
    </ligand>
</feature>
<evidence type="ECO:0000256" key="12">
    <source>
        <dbReference type="HAMAP-Rule" id="MF_01849"/>
    </source>
</evidence>
<dbReference type="SFLD" id="SFLDS00029">
    <property type="entry name" value="Radical_SAM"/>
    <property type="match status" value="1"/>
</dbReference>
<evidence type="ECO:0000259" key="13">
    <source>
        <dbReference type="PROSITE" id="PS51918"/>
    </source>
</evidence>
<comment type="caution">
    <text evidence="14">The sequence shown here is derived from an EMBL/GenBank/DDBJ whole genome shotgun (WGS) entry which is preliminary data.</text>
</comment>
<dbReference type="GO" id="GO:0070475">
    <property type="term" value="P:rRNA base methylation"/>
    <property type="evidence" value="ECO:0007669"/>
    <property type="project" value="UniProtKB-UniRule"/>
</dbReference>
<keyword evidence="5 12" id="KW-0489">Methyltransferase</keyword>
<dbReference type="GO" id="GO:0046872">
    <property type="term" value="F:metal ion binding"/>
    <property type="evidence" value="ECO:0007669"/>
    <property type="project" value="UniProtKB-KW"/>
</dbReference>
<evidence type="ECO:0000256" key="9">
    <source>
        <dbReference type="ARBA" id="ARBA00022723"/>
    </source>
</evidence>
<dbReference type="InterPro" id="IPR027492">
    <property type="entry name" value="RNA_MTrfase_RlmN"/>
</dbReference>
<evidence type="ECO:0000256" key="2">
    <source>
        <dbReference type="ARBA" id="ARBA00022485"/>
    </source>
</evidence>
<dbReference type="InterPro" id="IPR004383">
    <property type="entry name" value="rRNA_lsu_MTrfase_RlmN/Cfr"/>
</dbReference>
<keyword evidence="3 12" id="KW-0963">Cytoplasm</keyword>
<feature type="binding site" evidence="12">
    <location>
        <position position="190"/>
    </location>
    <ligand>
        <name>S-adenosyl-L-methionine</name>
        <dbReference type="ChEBI" id="CHEBI:59789"/>
    </ligand>
</feature>
<dbReference type="InterPro" id="IPR058240">
    <property type="entry name" value="rSAM_sf"/>
</dbReference>
<keyword evidence="10 12" id="KW-0408">Iron</keyword>
<dbReference type="PANTHER" id="PTHR30544:SF5">
    <property type="entry name" value="RADICAL SAM CORE DOMAIN-CONTAINING PROTEIN"/>
    <property type="match status" value="1"/>
</dbReference>
<dbReference type="SFLD" id="SFLDF00275">
    <property type="entry name" value="adenosine_C2_methyltransferase"/>
    <property type="match status" value="1"/>
</dbReference>
<comment type="subcellular location">
    <subcellularLocation>
        <location evidence="1 12">Cytoplasm</location>
    </subcellularLocation>
</comment>
<dbReference type="PIRSF" id="PIRSF006004">
    <property type="entry name" value="CHP00048"/>
    <property type="match status" value="1"/>
</dbReference>
<organism evidence="14 16">
    <name type="scientific">Clostridium coskatii</name>
    <dbReference type="NCBI Taxonomy" id="1705578"/>
    <lineage>
        <taxon>Bacteria</taxon>
        <taxon>Bacillati</taxon>
        <taxon>Bacillota</taxon>
        <taxon>Clostridia</taxon>
        <taxon>Eubacteriales</taxon>
        <taxon>Clostridiaceae</taxon>
        <taxon>Clostridium</taxon>
    </lineage>
</organism>
<feature type="binding site" evidence="12">
    <location>
        <begin position="213"/>
        <end position="215"/>
    </location>
    <ligand>
        <name>S-adenosyl-L-methionine</name>
        <dbReference type="ChEBI" id="CHEBI:59789"/>
    </ligand>
</feature>
<dbReference type="EMBL" id="LITQ01000003">
    <property type="protein sequence ID" value="OAA94349.1"/>
    <property type="molecule type" value="Genomic_DNA"/>
</dbReference>
<dbReference type="Proteomes" id="UP000077384">
    <property type="component" value="Unassembled WGS sequence"/>
</dbReference>
<reference evidence="14 16" key="1">
    <citation type="journal article" date="2015" name="Biotechnol. Bioeng.">
        <title>Genome sequence and phenotypic characterization of Caulobacter segnis.</title>
        <authorList>
            <person name="Patel S."/>
            <person name="Fletcher B."/>
            <person name="Scott D.C."/>
            <person name="Ely B."/>
        </authorList>
    </citation>
    <scope>NUCLEOTIDE SEQUENCE [LARGE SCALE GENOMIC DNA]</scope>
    <source>
        <strain evidence="14 16">PS02</strain>
    </source>
</reference>
<comment type="cofactor">
    <cofactor evidence="12">
        <name>[4Fe-4S] cluster</name>
        <dbReference type="ChEBI" id="CHEBI:49883"/>
    </cofactor>
    <text evidence="12">Binds 1 [4Fe-4S] cluster. The cluster is coordinated with 3 cysteines and an exchangeable S-adenosyl-L-methionine.</text>
</comment>
<keyword evidence="2 12" id="KW-0004">4Fe-4S</keyword>
<evidence type="ECO:0000256" key="4">
    <source>
        <dbReference type="ARBA" id="ARBA00022552"/>
    </source>
</evidence>
<dbReference type="HAMAP" id="MF_01849">
    <property type="entry name" value="RNA_methyltr_RlmN"/>
    <property type="match status" value="1"/>
</dbReference>
<dbReference type="AlphaFoldDB" id="A0A166TYF3"/>
<evidence type="ECO:0000256" key="10">
    <source>
        <dbReference type="ARBA" id="ARBA00023004"/>
    </source>
</evidence>
<dbReference type="Pfam" id="PF21016">
    <property type="entry name" value="RlmN_N"/>
    <property type="match status" value="1"/>
</dbReference>
<keyword evidence="8 12" id="KW-0819">tRNA processing</keyword>
<keyword evidence="11 12" id="KW-0411">Iron-sulfur</keyword>
<dbReference type="GO" id="GO:0002935">
    <property type="term" value="F:tRNA (adenine(37)-C2)-methyltransferase activity"/>
    <property type="evidence" value="ECO:0007669"/>
    <property type="project" value="UniProtKB-UniRule"/>
</dbReference>
<comment type="catalytic activity">
    <reaction evidence="12">
        <text>adenosine(2503) in 23S rRNA + 2 reduced [2Fe-2S]-[ferredoxin] + 2 S-adenosyl-L-methionine = 2-methyladenosine(2503) in 23S rRNA + 5'-deoxyadenosine + L-methionine + 2 oxidized [2Fe-2S]-[ferredoxin] + S-adenosyl-L-homocysteine</text>
        <dbReference type="Rhea" id="RHEA:42916"/>
        <dbReference type="Rhea" id="RHEA-COMP:10000"/>
        <dbReference type="Rhea" id="RHEA-COMP:10001"/>
        <dbReference type="Rhea" id="RHEA-COMP:10152"/>
        <dbReference type="Rhea" id="RHEA-COMP:10282"/>
        <dbReference type="ChEBI" id="CHEBI:17319"/>
        <dbReference type="ChEBI" id="CHEBI:33737"/>
        <dbReference type="ChEBI" id="CHEBI:33738"/>
        <dbReference type="ChEBI" id="CHEBI:57844"/>
        <dbReference type="ChEBI" id="CHEBI:57856"/>
        <dbReference type="ChEBI" id="CHEBI:59789"/>
        <dbReference type="ChEBI" id="CHEBI:74411"/>
        <dbReference type="ChEBI" id="CHEBI:74497"/>
        <dbReference type="EC" id="2.1.1.192"/>
    </reaction>
</comment>
<dbReference type="RefSeq" id="WP_063600179.1">
    <property type="nucleotide sequence ID" value="NZ_LITQ01000003.1"/>
</dbReference>
<protein>
    <recommendedName>
        <fullName evidence="12">Probable dual-specificity RNA methyltransferase RlmN</fullName>
        <ecNumber evidence="12">2.1.1.192</ecNumber>
    </recommendedName>
    <alternativeName>
        <fullName evidence="12">23S rRNA (adenine(2503)-C(2))-methyltransferase</fullName>
    </alternativeName>
    <alternativeName>
        <fullName evidence="12">23S rRNA m2A2503 methyltransferase</fullName>
    </alternativeName>
    <alternativeName>
        <fullName evidence="12">Ribosomal RNA large subunit methyltransferase N</fullName>
    </alternativeName>
    <alternativeName>
        <fullName evidence="12">tRNA (adenine(37)-C(2))-methyltransferase</fullName>
    </alternativeName>
    <alternativeName>
        <fullName evidence="12">tRNA m2A37 methyltransferase</fullName>
    </alternativeName>
</protein>
<dbReference type="InterPro" id="IPR013785">
    <property type="entry name" value="Aldolase_TIM"/>
</dbReference>
<dbReference type="SUPFAM" id="SSF102114">
    <property type="entry name" value="Radical SAM enzymes"/>
    <property type="match status" value="1"/>
</dbReference>